<feature type="region of interest" description="Disordered" evidence="1">
    <location>
        <begin position="192"/>
        <end position="215"/>
    </location>
</feature>
<reference evidence="3 4" key="1">
    <citation type="journal article" date="2019" name="Int. J. Syst. Evol. Microbiol.">
        <title>The Global Catalogue of Microorganisms (GCM) 10K type strain sequencing project: providing services to taxonomists for standard genome sequencing and annotation.</title>
        <authorList>
            <consortium name="The Broad Institute Genomics Platform"/>
            <consortium name="The Broad Institute Genome Sequencing Center for Infectious Disease"/>
            <person name="Wu L."/>
            <person name="Ma J."/>
        </authorList>
    </citation>
    <scope>NUCLEOTIDE SEQUENCE [LARGE SCALE GENOMIC DNA]</scope>
    <source>
        <strain evidence="3 4">JCM 15933</strain>
    </source>
</reference>
<keyword evidence="4" id="KW-1185">Reference proteome</keyword>
<accession>A0ABN2ABA6</accession>
<name>A0ABN2ABA6_9ACTN</name>
<evidence type="ECO:0000256" key="1">
    <source>
        <dbReference type="SAM" id="MobiDB-lite"/>
    </source>
</evidence>
<organism evidence="3 4">
    <name type="scientific">Dactylosporangium maewongense</name>
    <dbReference type="NCBI Taxonomy" id="634393"/>
    <lineage>
        <taxon>Bacteria</taxon>
        <taxon>Bacillati</taxon>
        <taxon>Actinomycetota</taxon>
        <taxon>Actinomycetes</taxon>
        <taxon>Micromonosporales</taxon>
        <taxon>Micromonosporaceae</taxon>
        <taxon>Dactylosporangium</taxon>
    </lineage>
</organism>
<comment type="caution">
    <text evidence="3">The sequence shown here is derived from an EMBL/GenBank/DDBJ whole genome shotgun (WGS) entry which is preliminary data.</text>
</comment>
<dbReference type="EMBL" id="BAAAQD010000005">
    <property type="protein sequence ID" value="GAA1515343.1"/>
    <property type="molecule type" value="Genomic_DNA"/>
</dbReference>
<evidence type="ECO:0000313" key="3">
    <source>
        <dbReference type="EMBL" id="GAA1515343.1"/>
    </source>
</evidence>
<feature type="transmembrane region" description="Helical" evidence="2">
    <location>
        <begin position="31"/>
        <end position="51"/>
    </location>
</feature>
<gene>
    <name evidence="3" type="ORF">GCM10009827_032690</name>
</gene>
<proteinExistence type="predicted"/>
<keyword evidence="2" id="KW-0472">Membrane</keyword>
<dbReference type="RefSeq" id="WP_344502751.1">
    <property type="nucleotide sequence ID" value="NZ_BAAAQD010000005.1"/>
</dbReference>
<dbReference type="Proteomes" id="UP001501470">
    <property type="component" value="Unassembled WGS sequence"/>
</dbReference>
<feature type="compositionally biased region" description="Pro residues" evidence="1">
    <location>
        <begin position="192"/>
        <end position="205"/>
    </location>
</feature>
<keyword evidence="2" id="KW-0812">Transmembrane</keyword>
<evidence type="ECO:0008006" key="5">
    <source>
        <dbReference type="Google" id="ProtNLM"/>
    </source>
</evidence>
<evidence type="ECO:0000256" key="2">
    <source>
        <dbReference type="SAM" id="Phobius"/>
    </source>
</evidence>
<evidence type="ECO:0000313" key="4">
    <source>
        <dbReference type="Proteomes" id="UP001501470"/>
    </source>
</evidence>
<sequence length="215" mass="22328">MPPVRIPAGAFVPPICPRHGRPATSMRPMVFLSPLPLWAWPLAVLAGRLLYRILLRPLRKEALAPAWPSCHRCGLRRAARIAAGAATIVAGLVAALYLSERVHGTAALAAIAVTVACMGAGLIVVARGTRVAVAGVRVSRDGLWLEPRRPHPAFVAALAAQPLPEYPMPAGWTVPATAAPSAAWATVQPAAEPVPVPSAAPPPVPSHSGWTSPSG</sequence>
<protein>
    <recommendedName>
        <fullName evidence="5">Integral membrane protein</fullName>
    </recommendedName>
</protein>
<feature type="transmembrane region" description="Helical" evidence="2">
    <location>
        <begin position="81"/>
        <end position="99"/>
    </location>
</feature>
<keyword evidence="2" id="KW-1133">Transmembrane helix</keyword>
<feature type="transmembrane region" description="Helical" evidence="2">
    <location>
        <begin position="105"/>
        <end position="125"/>
    </location>
</feature>